<dbReference type="EMBL" id="NQMM01000023">
    <property type="protein sequence ID" value="PKQ79721.1"/>
    <property type="molecule type" value="Genomic_DNA"/>
</dbReference>
<protein>
    <submittedName>
        <fullName evidence="1">Uncharacterized protein</fullName>
    </submittedName>
</protein>
<comment type="caution">
    <text evidence="1">The sequence shown here is derived from an EMBL/GenBank/DDBJ whole genome shotgun (WGS) entry which is preliminary data.</text>
</comment>
<keyword evidence="2" id="KW-1185">Reference proteome</keyword>
<dbReference type="RefSeq" id="WP_101324344.1">
    <property type="nucleotide sequence ID" value="NZ_NQML01000034.1"/>
</dbReference>
<proteinExistence type="predicted"/>
<dbReference type="Proteomes" id="UP000233467">
    <property type="component" value="Unassembled WGS sequence"/>
</dbReference>
<name>A0A2N3J214_AERSO</name>
<dbReference type="AlphaFoldDB" id="A0A2N3J214"/>
<sequence length="99" mass="11027">MSNNHLPELLAAGQEVLALLALGEVQTAEKLIDHYLNLFDSVFLHTQSGMLLDVAQQQALQQFQVIHDQIEHAKGQTEEALWQFSKAGRVSDLYKLNAG</sequence>
<organism evidence="1 2">
    <name type="scientific">Aeromonas sobria</name>
    <dbReference type="NCBI Taxonomy" id="646"/>
    <lineage>
        <taxon>Bacteria</taxon>
        <taxon>Pseudomonadati</taxon>
        <taxon>Pseudomonadota</taxon>
        <taxon>Gammaproteobacteria</taxon>
        <taxon>Aeromonadales</taxon>
        <taxon>Aeromonadaceae</taxon>
        <taxon>Aeromonas</taxon>
    </lineage>
</organism>
<gene>
    <name evidence="1" type="ORF">CJP16_08430</name>
</gene>
<evidence type="ECO:0000313" key="1">
    <source>
        <dbReference type="EMBL" id="PKQ79721.1"/>
    </source>
</evidence>
<reference evidence="1 2" key="1">
    <citation type="journal article" date="2017" name="Front. Microbiol.">
        <title>Strong Genomic and Phenotypic Heterogeneity in the Aeromonas sobria Species Complex.</title>
        <authorList>
            <person name="Gauthier J."/>
            <person name="Vincent A.T."/>
            <person name="Charette S.J."/>
            <person name="Derome N."/>
        </authorList>
    </citation>
    <scope>NUCLEOTIDE SEQUENCE [LARGE SCALE GENOMIC DNA]</scope>
    <source>
        <strain evidence="1 2">TM18</strain>
    </source>
</reference>
<accession>A0A2N3J214</accession>
<evidence type="ECO:0000313" key="2">
    <source>
        <dbReference type="Proteomes" id="UP000233467"/>
    </source>
</evidence>